<gene>
    <name evidence="1" type="ORF">GCM10023321_41190</name>
</gene>
<sequence length="430" mass="47646">MELDKLGHWRAAVFGLVTGALRTTRFRWYSPPSDSGAHEIPGMPGMTLVCGESEDDPALSRLARRASARAAGLCDFLESDELSPGKRAIHEARGDRPDAAFVYSELDVRGSTEFVAVQRLSRLRPSFRCYSDVTLLTGHCLFSSRSLRLHTSRGTVAGIQRAGFGVAAEGIIEDISVDSRLSLYELETCARLARLVAAIRDQIDGETPIVLSQPRTQYQLHLLDSYQNGNISLALLRRWIELVDERCAQVAERFLTDLRSACRYSLGNLTVLLTDSLSDFDPFLREEIRAGEVPGPSEVLRRLAANDPTFALLSGLARPRSWAELGHLGHTAEYLRRSITIGTRPRRLLIAVEDPIERRLLIEAKALAARIREHSPAAVSQAIAVYPLERVFVHDGARRTQVHHHDPGFGAAGPSGRMVYPPELITQLHH</sequence>
<accession>A0ABP9QCP2</accession>
<proteinExistence type="predicted"/>
<reference evidence="2" key="1">
    <citation type="journal article" date="2019" name="Int. J. Syst. Evol. Microbiol.">
        <title>The Global Catalogue of Microorganisms (GCM) 10K type strain sequencing project: providing services to taxonomists for standard genome sequencing and annotation.</title>
        <authorList>
            <consortium name="The Broad Institute Genomics Platform"/>
            <consortium name="The Broad Institute Genome Sequencing Center for Infectious Disease"/>
            <person name="Wu L."/>
            <person name="Ma J."/>
        </authorList>
    </citation>
    <scope>NUCLEOTIDE SEQUENCE [LARGE SCALE GENOMIC DNA]</scope>
    <source>
        <strain evidence="2">JCM 18303</strain>
    </source>
</reference>
<comment type="caution">
    <text evidence="1">The sequence shown here is derived from an EMBL/GenBank/DDBJ whole genome shotgun (WGS) entry which is preliminary data.</text>
</comment>
<evidence type="ECO:0000313" key="1">
    <source>
        <dbReference type="EMBL" id="GAA5159687.1"/>
    </source>
</evidence>
<name>A0ABP9QCP2_9PSEU</name>
<dbReference type="Proteomes" id="UP001428817">
    <property type="component" value="Unassembled WGS sequence"/>
</dbReference>
<keyword evidence="2" id="KW-1185">Reference proteome</keyword>
<organism evidence="1 2">
    <name type="scientific">Pseudonocardia eucalypti</name>
    <dbReference type="NCBI Taxonomy" id="648755"/>
    <lineage>
        <taxon>Bacteria</taxon>
        <taxon>Bacillati</taxon>
        <taxon>Actinomycetota</taxon>
        <taxon>Actinomycetes</taxon>
        <taxon>Pseudonocardiales</taxon>
        <taxon>Pseudonocardiaceae</taxon>
        <taxon>Pseudonocardia</taxon>
    </lineage>
</organism>
<dbReference type="EMBL" id="BAABJP010000019">
    <property type="protein sequence ID" value="GAA5159687.1"/>
    <property type="molecule type" value="Genomic_DNA"/>
</dbReference>
<dbReference type="RefSeq" id="WP_185063331.1">
    <property type="nucleotide sequence ID" value="NZ_BAABJP010000019.1"/>
</dbReference>
<evidence type="ECO:0000313" key="2">
    <source>
        <dbReference type="Proteomes" id="UP001428817"/>
    </source>
</evidence>
<protein>
    <submittedName>
        <fullName evidence="1">Uncharacterized protein</fullName>
    </submittedName>
</protein>